<evidence type="ECO:0000259" key="1">
    <source>
        <dbReference type="Pfam" id="PF14355"/>
    </source>
</evidence>
<dbReference type="AlphaFoldDB" id="A0A1Y5PKM7"/>
<dbReference type="EMBL" id="FLQS01000070">
    <property type="protein sequence ID" value="SBS79297.1"/>
    <property type="molecule type" value="Genomic_DNA"/>
</dbReference>
<protein>
    <recommendedName>
        <fullName evidence="1">Abortive infection protein-like C-terminal domain-containing protein</fullName>
    </recommendedName>
</protein>
<evidence type="ECO:0000313" key="2">
    <source>
        <dbReference type="EMBL" id="SBS79297.1"/>
    </source>
</evidence>
<accession>A0A1Y5PKM7</accession>
<name>A0A1Y5PKM7_9MYCO</name>
<reference evidence="2" key="1">
    <citation type="submission" date="2016-03" db="EMBL/GenBank/DDBJ databases">
        <authorList>
            <person name="Ploux O."/>
        </authorList>
    </citation>
    <scope>NUCLEOTIDE SEQUENCE</scope>
    <source>
        <strain evidence="2">UC10</strain>
    </source>
</reference>
<gene>
    <name evidence="2" type="ORF">MHPYR_720002</name>
</gene>
<dbReference type="InterPro" id="IPR026001">
    <property type="entry name" value="Abi-like_C"/>
</dbReference>
<dbReference type="Pfam" id="PF14355">
    <property type="entry name" value="Abi_C"/>
    <property type="match status" value="1"/>
</dbReference>
<feature type="domain" description="Abortive infection protein-like C-terminal" evidence="1">
    <location>
        <begin position="172"/>
        <end position="241"/>
    </location>
</feature>
<sequence length="249" mass="27282">MSLTPQEVMKVVNRYIGVAGGYLGDFSYRTHAEFYREYCDLDVDPNNYAGTTRERFIEILSTQPPRDQAKILRGVIDRFDEDGNPARARLRPELEAWINRLESAPAVGLDTPEHTRDVVLRALADADELIRTNGATSAVDRIHTALHGHVLALCEAAGIEADRETTMNRALKLLRQSHPALAASGPRADDITRVLGAIATVLDSLNPLRNNASVAHPNEELLDEPEAHLAINAARTVFAFLDAKLGATG</sequence>
<organism evidence="2">
    <name type="scientific">uncultured Mycobacterium sp</name>
    <dbReference type="NCBI Taxonomy" id="171292"/>
    <lineage>
        <taxon>Bacteria</taxon>
        <taxon>Bacillati</taxon>
        <taxon>Actinomycetota</taxon>
        <taxon>Actinomycetes</taxon>
        <taxon>Mycobacteriales</taxon>
        <taxon>Mycobacteriaceae</taxon>
        <taxon>Mycobacterium</taxon>
        <taxon>environmental samples</taxon>
    </lineage>
</organism>
<proteinExistence type="predicted"/>